<gene>
    <name evidence="2" type="ORF">B0A73_09070</name>
    <name evidence="1" type="ORF">IW18_08455</name>
</gene>
<protein>
    <recommendedName>
        <fullName evidence="5">Lipoprotein</fullName>
    </recommendedName>
</protein>
<reference evidence="1 3" key="1">
    <citation type="submission" date="2015-01" db="EMBL/GenBank/DDBJ databases">
        <title>Genome of Flavobacterium hibernum DSM 12611.</title>
        <authorList>
            <person name="Stropko S.J."/>
            <person name="Pipes S.E."/>
            <person name="Newman J.D."/>
        </authorList>
    </citation>
    <scope>NUCLEOTIDE SEQUENCE [LARGE SCALE GENOMIC DNA]</scope>
    <source>
        <strain evidence="1 3">DSM 12611</strain>
    </source>
</reference>
<name>A0A0D0F157_9FLAO</name>
<dbReference type="AlphaFoldDB" id="A0A0D0F157"/>
<sequence>MNKFILQTSIITSLILVFLVFGCSGKTSSEISNETNLIVKKIEKINVLMGSAVGSAGIKPKQYENFEELKKNASKQELLTLINHSNGVVRCYSFWALASNKNTNLFSIVKDHITDSTTVKTQFGCIGSMEKVGDFFINLVNPKYENTDVQQLNQTEFKKLQSLLIDKENNLYAGYDAIENAVPTEYLYPKVREMVLKHHNQSALITLSKYKNPQDIELILKNRERDEDRESGYYFTYQAIQNFPDSHFFPLLEKKLYLTLDNDHFSHEWKELYKAIAAYKNQKALELLTIPFTKVQHHDIKKYHIEFVYEAILANKCELYDDLLWKIWQNEHIITIDGFDYFLKLNSAKTLELSKKELLSNYQIKQTKVIPKISKSMFSENLDETMLNFILLNDKSLAYDIIKDKITNAYVNDFEMYCTKVLELKDASFTETLFKRLKTEDNPHVYLQIVETLISFKDQSINKRILDTRKKNKNMNEDWGSDSLNEILKKNNIK</sequence>
<dbReference type="EMBL" id="JPRK01000007">
    <property type="protein sequence ID" value="KIO53331.1"/>
    <property type="molecule type" value="Genomic_DNA"/>
</dbReference>
<dbReference type="OrthoDB" id="834588at2"/>
<evidence type="ECO:0000313" key="4">
    <source>
        <dbReference type="Proteomes" id="UP000198302"/>
    </source>
</evidence>
<dbReference type="RefSeq" id="WP_041517156.1">
    <property type="nucleotide sequence ID" value="NZ_JPRK01000007.1"/>
</dbReference>
<evidence type="ECO:0000313" key="2">
    <source>
        <dbReference type="EMBL" id="OXA87931.1"/>
    </source>
</evidence>
<organism evidence="1 3">
    <name type="scientific">Flavobacterium hibernum</name>
    <dbReference type="NCBI Taxonomy" id="37752"/>
    <lineage>
        <taxon>Bacteria</taxon>
        <taxon>Pseudomonadati</taxon>
        <taxon>Bacteroidota</taxon>
        <taxon>Flavobacteriia</taxon>
        <taxon>Flavobacteriales</taxon>
        <taxon>Flavobacteriaceae</taxon>
        <taxon>Flavobacterium</taxon>
    </lineage>
</organism>
<evidence type="ECO:0000313" key="1">
    <source>
        <dbReference type="EMBL" id="KIO53331.1"/>
    </source>
</evidence>
<dbReference type="EMBL" id="MUGX01000011">
    <property type="protein sequence ID" value="OXA87931.1"/>
    <property type="molecule type" value="Genomic_DNA"/>
</dbReference>
<evidence type="ECO:0008006" key="5">
    <source>
        <dbReference type="Google" id="ProtNLM"/>
    </source>
</evidence>
<dbReference type="Proteomes" id="UP000032061">
    <property type="component" value="Unassembled WGS sequence"/>
</dbReference>
<proteinExistence type="predicted"/>
<dbReference type="Proteomes" id="UP000198302">
    <property type="component" value="Unassembled WGS sequence"/>
</dbReference>
<accession>A0A0D0F157</accession>
<dbReference type="STRING" id="37752.IW18_08455"/>
<evidence type="ECO:0000313" key="3">
    <source>
        <dbReference type="Proteomes" id="UP000032061"/>
    </source>
</evidence>
<reference evidence="2 4" key="2">
    <citation type="submission" date="2016-11" db="EMBL/GenBank/DDBJ databases">
        <title>Whole genomes of Flavobacteriaceae.</title>
        <authorList>
            <person name="Stine C."/>
            <person name="Li C."/>
            <person name="Tadesse D."/>
        </authorList>
    </citation>
    <scope>NUCLEOTIDE SEQUENCE [LARGE SCALE GENOMIC DNA]</scope>
    <source>
        <strain evidence="2 4">ATCC 51468</strain>
    </source>
</reference>
<dbReference type="PROSITE" id="PS51257">
    <property type="entry name" value="PROKAR_LIPOPROTEIN"/>
    <property type="match status" value="1"/>
</dbReference>
<comment type="caution">
    <text evidence="1">The sequence shown here is derived from an EMBL/GenBank/DDBJ whole genome shotgun (WGS) entry which is preliminary data.</text>
</comment>
<keyword evidence="4" id="KW-1185">Reference proteome</keyword>